<dbReference type="Gene3D" id="3.20.20.140">
    <property type="entry name" value="Metal-dependent hydrolases"/>
    <property type="match status" value="1"/>
</dbReference>
<feature type="region of interest" description="Disordered" evidence="14">
    <location>
        <begin position="1058"/>
        <end position="1112"/>
    </location>
</feature>
<keyword evidence="9 13" id="KW-0227">DNA damage</keyword>
<protein>
    <recommendedName>
        <fullName evidence="4 13">Error-prone DNA polymerase</fullName>
        <ecNumber evidence="3 13">2.7.7.7</ecNumber>
    </recommendedName>
</protein>
<keyword evidence="11 13" id="KW-0234">DNA repair</keyword>
<dbReference type="GO" id="GO:0006260">
    <property type="term" value="P:DNA replication"/>
    <property type="evidence" value="ECO:0007669"/>
    <property type="project" value="UniProtKB-KW"/>
</dbReference>
<dbReference type="GO" id="GO:0008408">
    <property type="term" value="F:3'-5' exonuclease activity"/>
    <property type="evidence" value="ECO:0007669"/>
    <property type="project" value="InterPro"/>
</dbReference>
<evidence type="ECO:0000256" key="4">
    <source>
        <dbReference type="ARBA" id="ARBA00017273"/>
    </source>
</evidence>
<evidence type="ECO:0000256" key="9">
    <source>
        <dbReference type="ARBA" id="ARBA00022763"/>
    </source>
</evidence>
<gene>
    <name evidence="16" type="primary">dnaE</name>
    <name evidence="13" type="synonym">dnaE2</name>
    <name evidence="16" type="ORF">G6N76_16745</name>
</gene>
<evidence type="ECO:0000259" key="15">
    <source>
        <dbReference type="SMART" id="SM00481"/>
    </source>
</evidence>
<evidence type="ECO:0000256" key="2">
    <source>
        <dbReference type="ARBA" id="ARBA00007391"/>
    </source>
</evidence>
<keyword evidence="6 13" id="KW-0808">Transferase</keyword>
<evidence type="ECO:0000256" key="11">
    <source>
        <dbReference type="ARBA" id="ARBA00023204"/>
    </source>
</evidence>
<dbReference type="InterPro" id="IPR029460">
    <property type="entry name" value="DNAPol_HHH"/>
</dbReference>
<dbReference type="AlphaFoldDB" id="A0A6M1S4V9"/>
<dbReference type="InterPro" id="IPR023073">
    <property type="entry name" value="DnaE2"/>
</dbReference>
<dbReference type="Pfam" id="PF07733">
    <property type="entry name" value="DNA_pol3_alpha"/>
    <property type="match status" value="1"/>
</dbReference>
<dbReference type="Proteomes" id="UP000477849">
    <property type="component" value="Unassembled WGS sequence"/>
</dbReference>
<sequence length="1112" mass="123294">MSPPVFFEIGARSNFSFLEGAAHPEEMVATAAELGIAGLGLADRNTVAGVVRMYAAARVTGYAIRPGARLVFADGTPELLAYPINRRGWGHLCRMLSAGNLRSEKGVCTLYEADLLEWSEDLMFAAMAPAFADPEQAEAFCARLAVLAAHLKDRLYLALVPRYDGLDRLTFARLNKMAEGLSIPLIASNEPVYHVPERKPLADVVTAIREHVTLAEAGFHLAANAERHLKPLAEMVRLFHLYPEAITATADFFGRLQFSLDELSHQYPDETVDGEPVDKALRRLTYEGAARRFPDGVPSKIAGLLEYELNLIADKRYEPYFLTVHRIITYARSQDILCQGRGSAANSAVCYCLGITEVNPEKTTLLFDRFISTEREEPPDIDVDFEHARREEVIQFIYREYGKEHAALTAAVISYRARSAGRETAKAFGLSEDVQSALVGTIWGWSTSELSEREARAAGLELANPTTLNVLRYASALLGFPRHLSQHVGGFVITRDRLDEVVPIMNTADGRYMVEWNKDDLDTLKILKVDVLALGMLTCLAKAMKLLSHHYGRQETLATLFRDHQDDVYDMICRADTLGVFQIESRAQMSMLPRLRPREFYDLVIEVAIVRPGPIQGKMVHPYLKNRENLARGVEVTYPKPELKTVLERTLGVPLFQEQAMQIAITAAGFTPAEADQLRRAMATFRRTGQVTDFKQRFIDGMIAKDYDRDFAEQCFSQIEGFGEYGFPESHAASFALLVYASAWMKTFYPDVFCAAMLNSQPMGFYAPAQLIRDAREHGVDIRPVDVNCSSWDAGLEDDGFSAKRVAQRHASMRTVIRSTKAVRLGFRLVKGLSEADMELLVQRRGGGYASVRDLWLKTGLSRSTIELLADADAFASMGLGRRDALWAARALDKGAVVENLPLFEKAADCELQAEEQMSLRSMPAGEAVIQDYRVLALSLKAHPLSFLRADLASSGIVRSAELEDIAAGRFVKVAGLVLVRQRPGSAKGVIFMTIEDETGVANIIVWKKTFERYRPVVMGARLVTVHGRLQKASGVIHIVAERIGDSTEKLGLLKEDANRLGAPDNAHTMPRPQNRPSRQPAQTGANADPPRLLPAACNDVSGVMPKGRNFH</sequence>
<dbReference type="PANTHER" id="PTHR32294:SF4">
    <property type="entry name" value="ERROR-PRONE DNA POLYMERASE"/>
    <property type="match status" value="1"/>
</dbReference>
<feature type="domain" description="Polymerase/histidinol phosphatase N-terminal" evidence="15">
    <location>
        <begin position="7"/>
        <end position="74"/>
    </location>
</feature>
<dbReference type="HAMAP" id="MF_01902">
    <property type="entry name" value="DNApol_error_prone"/>
    <property type="match status" value="1"/>
</dbReference>
<dbReference type="InterPro" id="IPR016195">
    <property type="entry name" value="Pol/histidinol_Pase-like"/>
</dbReference>
<comment type="caution">
    <text evidence="16">The sequence shown here is derived from an EMBL/GenBank/DDBJ whole genome shotgun (WGS) entry which is preliminary data.</text>
</comment>
<dbReference type="InterPro" id="IPR011708">
    <property type="entry name" value="DNA_pol3_alpha_NTPase_dom"/>
</dbReference>
<dbReference type="GO" id="GO:0003887">
    <property type="term" value="F:DNA-directed DNA polymerase activity"/>
    <property type="evidence" value="ECO:0007669"/>
    <property type="project" value="UniProtKB-UniRule"/>
</dbReference>
<evidence type="ECO:0000256" key="3">
    <source>
        <dbReference type="ARBA" id="ARBA00012417"/>
    </source>
</evidence>
<evidence type="ECO:0000256" key="13">
    <source>
        <dbReference type="HAMAP-Rule" id="MF_01902"/>
    </source>
</evidence>
<keyword evidence="5 13" id="KW-0963">Cytoplasm</keyword>
<evidence type="ECO:0000256" key="5">
    <source>
        <dbReference type="ARBA" id="ARBA00022490"/>
    </source>
</evidence>
<organism evidence="16 17">
    <name type="scientific">Rhizobium daejeonense</name>
    <dbReference type="NCBI Taxonomy" id="240521"/>
    <lineage>
        <taxon>Bacteria</taxon>
        <taxon>Pseudomonadati</taxon>
        <taxon>Pseudomonadota</taxon>
        <taxon>Alphaproteobacteria</taxon>
        <taxon>Hyphomicrobiales</taxon>
        <taxon>Rhizobiaceae</taxon>
        <taxon>Rhizobium/Agrobacterium group</taxon>
        <taxon>Rhizobium</taxon>
    </lineage>
</organism>
<proteinExistence type="inferred from homology"/>
<dbReference type="PANTHER" id="PTHR32294">
    <property type="entry name" value="DNA POLYMERASE III SUBUNIT ALPHA"/>
    <property type="match status" value="1"/>
</dbReference>
<dbReference type="NCBIfam" id="TIGR00594">
    <property type="entry name" value="polc"/>
    <property type="match status" value="1"/>
</dbReference>
<dbReference type="Pfam" id="PF14579">
    <property type="entry name" value="HHH_6"/>
    <property type="match status" value="1"/>
</dbReference>
<dbReference type="RefSeq" id="WP_163902208.1">
    <property type="nucleotide sequence ID" value="NZ_CP048427.1"/>
</dbReference>
<dbReference type="SUPFAM" id="SSF89550">
    <property type="entry name" value="PHP domain-like"/>
    <property type="match status" value="1"/>
</dbReference>
<dbReference type="NCBIfam" id="NF004225">
    <property type="entry name" value="PRK05672.1"/>
    <property type="match status" value="1"/>
</dbReference>
<keyword evidence="7 13" id="KW-0548">Nucleotidyltransferase</keyword>
<feature type="compositionally biased region" description="Polar residues" evidence="14">
    <location>
        <begin position="1075"/>
        <end position="1086"/>
    </location>
</feature>
<comment type="similarity">
    <text evidence="2 13">Belongs to the DNA polymerase type-C family. DnaE2 subfamily.</text>
</comment>
<reference evidence="16 17" key="1">
    <citation type="submission" date="2020-02" db="EMBL/GenBank/DDBJ databases">
        <title>Genome sequence of the type strain CCBAU10050 of Rhizobium daejeonense.</title>
        <authorList>
            <person name="Gao J."/>
            <person name="Sun J."/>
        </authorList>
    </citation>
    <scope>NUCLEOTIDE SEQUENCE [LARGE SCALE GENOMIC DNA]</scope>
    <source>
        <strain evidence="16 17">CCBAU10050</strain>
    </source>
</reference>
<dbReference type="InterPro" id="IPR040982">
    <property type="entry name" value="DNA_pol3_finger"/>
</dbReference>
<dbReference type="CDD" id="cd04485">
    <property type="entry name" value="DnaE_OBF"/>
    <property type="match status" value="1"/>
</dbReference>
<name>A0A6M1S4V9_9HYPH</name>
<dbReference type="SMART" id="SM00481">
    <property type="entry name" value="POLIIIAc"/>
    <property type="match status" value="1"/>
</dbReference>
<evidence type="ECO:0000256" key="1">
    <source>
        <dbReference type="ARBA" id="ARBA00004496"/>
    </source>
</evidence>
<dbReference type="InterPro" id="IPR003141">
    <property type="entry name" value="Pol/His_phosphatase_N"/>
</dbReference>
<evidence type="ECO:0000256" key="12">
    <source>
        <dbReference type="ARBA" id="ARBA00049244"/>
    </source>
</evidence>
<dbReference type="CDD" id="cd07434">
    <property type="entry name" value="PHP_PolIIIA_DnaE2"/>
    <property type="match status" value="1"/>
</dbReference>
<dbReference type="GO" id="GO:0006281">
    <property type="term" value="P:DNA repair"/>
    <property type="evidence" value="ECO:0007669"/>
    <property type="project" value="UniProtKB-UniRule"/>
</dbReference>
<comment type="subcellular location">
    <subcellularLocation>
        <location evidence="1 13">Cytoplasm</location>
    </subcellularLocation>
</comment>
<dbReference type="EMBL" id="JAAKZH010000005">
    <property type="protein sequence ID" value="NGO65321.1"/>
    <property type="molecule type" value="Genomic_DNA"/>
</dbReference>
<evidence type="ECO:0000256" key="6">
    <source>
        <dbReference type="ARBA" id="ARBA00022679"/>
    </source>
</evidence>
<evidence type="ECO:0000256" key="14">
    <source>
        <dbReference type="SAM" id="MobiDB-lite"/>
    </source>
</evidence>
<dbReference type="InterPro" id="IPR004805">
    <property type="entry name" value="DnaE2/DnaE/PolC"/>
</dbReference>
<dbReference type="EC" id="2.7.7.7" evidence="3 13"/>
<comment type="function">
    <text evidence="13">DNA polymerase involved in damage-induced mutagenesis and translesion synthesis (TLS). It is not the major replicative DNA polymerase.</text>
</comment>
<evidence type="ECO:0000256" key="7">
    <source>
        <dbReference type="ARBA" id="ARBA00022695"/>
    </source>
</evidence>
<keyword evidence="10 13" id="KW-0239">DNA-directed DNA polymerase</keyword>
<evidence type="ECO:0000313" key="16">
    <source>
        <dbReference type="EMBL" id="NGO65321.1"/>
    </source>
</evidence>
<dbReference type="Pfam" id="PF02811">
    <property type="entry name" value="PHP"/>
    <property type="match status" value="1"/>
</dbReference>
<dbReference type="InterPro" id="IPR004013">
    <property type="entry name" value="PHP_dom"/>
</dbReference>
<dbReference type="GO" id="GO:0003676">
    <property type="term" value="F:nucleic acid binding"/>
    <property type="evidence" value="ECO:0007669"/>
    <property type="project" value="InterPro"/>
</dbReference>
<dbReference type="InterPro" id="IPR004365">
    <property type="entry name" value="NA-bd_OB_tRNA"/>
</dbReference>
<comment type="catalytic activity">
    <reaction evidence="12 13">
        <text>DNA(n) + a 2'-deoxyribonucleoside 5'-triphosphate = DNA(n+1) + diphosphate</text>
        <dbReference type="Rhea" id="RHEA:22508"/>
        <dbReference type="Rhea" id="RHEA-COMP:17339"/>
        <dbReference type="Rhea" id="RHEA-COMP:17340"/>
        <dbReference type="ChEBI" id="CHEBI:33019"/>
        <dbReference type="ChEBI" id="CHEBI:61560"/>
        <dbReference type="ChEBI" id="CHEBI:173112"/>
        <dbReference type="EC" id="2.7.7.7"/>
    </reaction>
</comment>
<dbReference type="Pfam" id="PF01336">
    <property type="entry name" value="tRNA_anti-codon"/>
    <property type="match status" value="1"/>
</dbReference>
<accession>A0A6M1S4V9</accession>
<evidence type="ECO:0000256" key="10">
    <source>
        <dbReference type="ARBA" id="ARBA00022932"/>
    </source>
</evidence>
<keyword evidence="8 13" id="KW-0235">DNA replication</keyword>
<dbReference type="GO" id="GO:0005737">
    <property type="term" value="C:cytoplasm"/>
    <property type="evidence" value="ECO:0007669"/>
    <property type="project" value="UniProtKB-SubCell"/>
</dbReference>
<keyword evidence="17" id="KW-1185">Reference proteome</keyword>
<evidence type="ECO:0000313" key="17">
    <source>
        <dbReference type="Proteomes" id="UP000477849"/>
    </source>
</evidence>
<evidence type="ECO:0000256" key="8">
    <source>
        <dbReference type="ARBA" id="ARBA00022705"/>
    </source>
</evidence>
<dbReference type="Pfam" id="PF17657">
    <property type="entry name" value="DNA_pol3_finger"/>
    <property type="match status" value="1"/>
</dbReference>